<keyword evidence="2" id="KW-1185">Reference proteome</keyword>
<gene>
    <name evidence="1" type="ORF">QFI96_016015</name>
</gene>
<organism evidence="1 2">
    <name type="scientific">Raoultella lignicola</name>
    <dbReference type="NCBI Taxonomy" id="3040939"/>
    <lineage>
        <taxon>Bacteria</taxon>
        <taxon>Pseudomonadati</taxon>
        <taxon>Pseudomonadota</taxon>
        <taxon>Gammaproteobacteria</taxon>
        <taxon>Enterobacterales</taxon>
        <taxon>Enterobacteriaceae</taxon>
        <taxon>Klebsiella/Raoultella group</taxon>
        <taxon>Raoultella</taxon>
    </lineage>
</organism>
<proteinExistence type="predicted"/>
<sequence length="97" mass="10754">MRPFIIICYFNVELVLKKIVFLLSVACATALLYGHLPAQHIRGCEQQGASEAICVAAEWDSEKVNLLPKYDPDYNRVIAVQQAQSQTSVDKTAAIKS</sequence>
<evidence type="ECO:0000313" key="1">
    <source>
        <dbReference type="EMBL" id="MEL0553204.1"/>
    </source>
</evidence>
<name>A0ABU9FA10_9ENTR</name>
<dbReference type="Proteomes" id="UP001312893">
    <property type="component" value="Unassembled WGS sequence"/>
</dbReference>
<comment type="caution">
    <text evidence="1">The sequence shown here is derived from an EMBL/GenBank/DDBJ whole genome shotgun (WGS) entry which is preliminary data.</text>
</comment>
<reference evidence="1 2" key="1">
    <citation type="submission" date="2024-04" db="EMBL/GenBank/DDBJ databases">
        <title>Two novel Raoultella species associated with bleeding cankers of broadleaf hosts, Raoultella scottia sp. nov. and Raoultella lignicola sp. nov.</title>
        <authorList>
            <person name="Brady C.L."/>
        </authorList>
    </citation>
    <scope>NUCLEOTIDE SEQUENCE [LARGE SCALE GENOMIC DNA]</scope>
    <source>
        <strain evidence="1 2">TW_WC1a.1</strain>
    </source>
</reference>
<accession>A0ABU9FA10</accession>
<protein>
    <submittedName>
        <fullName evidence="1">Uncharacterized protein</fullName>
    </submittedName>
</protein>
<dbReference type="EMBL" id="JARXNK020000104">
    <property type="protein sequence ID" value="MEL0553204.1"/>
    <property type="molecule type" value="Genomic_DNA"/>
</dbReference>
<evidence type="ECO:0000313" key="2">
    <source>
        <dbReference type="Proteomes" id="UP001312893"/>
    </source>
</evidence>